<dbReference type="Proteomes" id="UP000053989">
    <property type="component" value="Unassembled WGS sequence"/>
</dbReference>
<evidence type="ECO:0000313" key="3">
    <source>
        <dbReference type="Proteomes" id="UP000053989"/>
    </source>
</evidence>
<organism evidence="2 3">
    <name type="scientific">Scleroderma citrinum Foug A</name>
    <dbReference type="NCBI Taxonomy" id="1036808"/>
    <lineage>
        <taxon>Eukaryota</taxon>
        <taxon>Fungi</taxon>
        <taxon>Dikarya</taxon>
        <taxon>Basidiomycota</taxon>
        <taxon>Agaricomycotina</taxon>
        <taxon>Agaricomycetes</taxon>
        <taxon>Agaricomycetidae</taxon>
        <taxon>Boletales</taxon>
        <taxon>Sclerodermatineae</taxon>
        <taxon>Sclerodermataceae</taxon>
        <taxon>Scleroderma</taxon>
    </lineage>
</organism>
<dbReference type="HOGENOM" id="CLU_000288_138_0_1"/>
<dbReference type="STRING" id="1036808.A0A0C2ZED6"/>
<accession>A0A0C2ZED6</accession>
<dbReference type="AlphaFoldDB" id="A0A0C2ZED6"/>
<proteinExistence type="predicted"/>
<dbReference type="PANTHER" id="PTHR10622:SF10">
    <property type="entry name" value="HET DOMAIN-CONTAINING PROTEIN"/>
    <property type="match status" value="1"/>
</dbReference>
<dbReference type="InParanoid" id="A0A0C2ZED6"/>
<feature type="domain" description="Heterokaryon incompatibility" evidence="1">
    <location>
        <begin position="15"/>
        <end position="75"/>
    </location>
</feature>
<reference evidence="3" key="2">
    <citation type="submission" date="2015-01" db="EMBL/GenBank/DDBJ databases">
        <title>Evolutionary Origins and Diversification of the Mycorrhizal Mutualists.</title>
        <authorList>
            <consortium name="DOE Joint Genome Institute"/>
            <consortium name="Mycorrhizal Genomics Consortium"/>
            <person name="Kohler A."/>
            <person name="Kuo A."/>
            <person name="Nagy L.G."/>
            <person name="Floudas D."/>
            <person name="Copeland A."/>
            <person name="Barry K.W."/>
            <person name="Cichocki N."/>
            <person name="Veneault-Fourrey C."/>
            <person name="LaButti K."/>
            <person name="Lindquist E.A."/>
            <person name="Lipzen A."/>
            <person name="Lundell T."/>
            <person name="Morin E."/>
            <person name="Murat C."/>
            <person name="Riley R."/>
            <person name="Ohm R."/>
            <person name="Sun H."/>
            <person name="Tunlid A."/>
            <person name="Henrissat B."/>
            <person name="Grigoriev I.V."/>
            <person name="Hibbett D.S."/>
            <person name="Martin F."/>
        </authorList>
    </citation>
    <scope>NUCLEOTIDE SEQUENCE [LARGE SCALE GENOMIC DNA]</scope>
    <source>
        <strain evidence="3">Foug A</strain>
    </source>
</reference>
<protein>
    <recommendedName>
        <fullName evidence="1">Heterokaryon incompatibility domain-containing protein</fullName>
    </recommendedName>
</protein>
<dbReference type="EMBL" id="KN822267">
    <property type="protein sequence ID" value="KIM51302.1"/>
    <property type="molecule type" value="Genomic_DNA"/>
</dbReference>
<dbReference type="OrthoDB" id="5122891at2759"/>
<feature type="non-terminal residue" evidence="2">
    <location>
        <position position="242"/>
    </location>
</feature>
<sequence>YDETVPYTILSHQWAEQEEKILTSCEQVEKDEFKWLWVDTCCIDKRSSTELSEAINSMYWWYENSGACYAYLHNVPSSFPRLNDKIWYHNSKGWPEWFLCGWTLQEMIAPRNVQFFNRCWESIGNKKMLTHTLLCITGVPPCILVDGLSSNHPCVAQIISWAADRMMTRVEDRAYSLLGLLDINMPMLYGEGRKAFHHLQLEIVCASNDQNIFAWGCGAGSDGRSGSVLANDPRCFWGCDNM</sequence>
<keyword evidence="3" id="KW-1185">Reference proteome</keyword>
<reference evidence="2 3" key="1">
    <citation type="submission" date="2014-04" db="EMBL/GenBank/DDBJ databases">
        <authorList>
            <consortium name="DOE Joint Genome Institute"/>
            <person name="Kuo A."/>
            <person name="Kohler A."/>
            <person name="Nagy L.G."/>
            <person name="Floudas D."/>
            <person name="Copeland A."/>
            <person name="Barry K.W."/>
            <person name="Cichocki N."/>
            <person name="Veneault-Fourrey C."/>
            <person name="LaButti K."/>
            <person name="Lindquist E.A."/>
            <person name="Lipzen A."/>
            <person name="Lundell T."/>
            <person name="Morin E."/>
            <person name="Murat C."/>
            <person name="Sun H."/>
            <person name="Tunlid A."/>
            <person name="Henrissat B."/>
            <person name="Grigoriev I.V."/>
            <person name="Hibbett D.S."/>
            <person name="Martin F."/>
            <person name="Nordberg H.P."/>
            <person name="Cantor M.N."/>
            <person name="Hua S.X."/>
        </authorList>
    </citation>
    <scope>NUCLEOTIDE SEQUENCE [LARGE SCALE GENOMIC DNA]</scope>
    <source>
        <strain evidence="2 3">Foug A</strain>
    </source>
</reference>
<dbReference type="InterPro" id="IPR010730">
    <property type="entry name" value="HET"/>
</dbReference>
<feature type="non-terminal residue" evidence="2">
    <location>
        <position position="1"/>
    </location>
</feature>
<name>A0A0C2ZED6_9AGAM</name>
<dbReference type="PANTHER" id="PTHR10622">
    <property type="entry name" value="HET DOMAIN-CONTAINING PROTEIN"/>
    <property type="match status" value="1"/>
</dbReference>
<evidence type="ECO:0000259" key="1">
    <source>
        <dbReference type="Pfam" id="PF06985"/>
    </source>
</evidence>
<gene>
    <name evidence="2" type="ORF">SCLCIDRAFT_60559</name>
</gene>
<dbReference type="Pfam" id="PF06985">
    <property type="entry name" value="HET"/>
    <property type="match status" value="1"/>
</dbReference>
<evidence type="ECO:0000313" key="2">
    <source>
        <dbReference type="EMBL" id="KIM51302.1"/>
    </source>
</evidence>